<dbReference type="Proteomes" id="UP001230328">
    <property type="component" value="Unassembled WGS sequence"/>
</dbReference>
<dbReference type="EMBL" id="JAUSZI010000002">
    <property type="protein sequence ID" value="MDQ1028022.1"/>
    <property type="molecule type" value="Genomic_DNA"/>
</dbReference>
<keyword evidence="2" id="KW-1185">Reference proteome</keyword>
<reference evidence="1 2" key="1">
    <citation type="submission" date="2023-07" db="EMBL/GenBank/DDBJ databases">
        <title>Comparative genomics of wheat-associated soil bacteria to identify genetic determinants of phenazine resistance.</title>
        <authorList>
            <person name="Mouncey N."/>
        </authorList>
    </citation>
    <scope>NUCLEOTIDE SEQUENCE [LARGE SCALE GENOMIC DNA]</scope>
    <source>
        <strain evidence="1 2">V2I4</strain>
    </source>
</reference>
<comment type="caution">
    <text evidence="1">The sequence shown here is derived from an EMBL/GenBank/DDBJ whole genome shotgun (WGS) entry which is preliminary data.</text>
</comment>
<gene>
    <name evidence="1" type="ORF">QF035_005604</name>
</gene>
<evidence type="ECO:0000313" key="1">
    <source>
        <dbReference type="EMBL" id="MDQ1028022.1"/>
    </source>
</evidence>
<evidence type="ECO:0000313" key="2">
    <source>
        <dbReference type="Proteomes" id="UP001230328"/>
    </source>
</evidence>
<name>A0ABU0SWT1_9ACTN</name>
<accession>A0ABU0SWT1</accession>
<sequence length="218" mass="25075">MCMPFEAANCHTIHMAEPLTEVLFAAIGKLATTHTYMDYHLSNVARLMAGAESEEPIWVLFEGRSTEQIISDMLAMLDEWNNWPDKYLPADRPRIDEFRSTLKELRILNDLRNEVIHGLIISEPARRRVVYPPWGKTPEFPTYLFAQSRMRKGVTKVTALTIQDIGRIENEIWEISCKIEDLYGAAQLEREEVEELATEAVLPDYLAYLEENKKAESG</sequence>
<proteinExistence type="predicted"/>
<protein>
    <submittedName>
        <fullName evidence="1">Uncharacterized protein</fullName>
    </submittedName>
</protein>
<organism evidence="1 2">
    <name type="scientific">Streptomyces umbrinus</name>
    <dbReference type="NCBI Taxonomy" id="67370"/>
    <lineage>
        <taxon>Bacteria</taxon>
        <taxon>Bacillati</taxon>
        <taxon>Actinomycetota</taxon>
        <taxon>Actinomycetes</taxon>
        <taxon>Kitasatosporales</taxon>
        <taxon>Streptomycetaceae</taxon>
        <taxon>Streptomyces</taxon>
        <taxon>Streptomyces phaeochromogenes group</taxon>
    </lineage>
</organism>